<dbReference type="InterPro" id="IPR038063">
    <property type="entry name" value="Transpep_catalytic_dom"/>
</dbReference>
<evidence type="ECO:0000256" key="4">
    <source>
        <dbReference type="ARBA" id="ARBA00022960"/>
    </source>
</evidence>
<dbReference type="RefSeq" id="WP_194034660.1">
    <property type="nucleotide sequence ID" value="NZ_CP063657.1"/>
</dbReference>
<dbReference type="Gene3D" id="2.40.440.10">
    <property type="entry name" value="L,D-transpeptidase catalytic domain-like"/>
    <property type="match status" value="1"/>
</dbReference>
<feature type="domain" description="L,D-TPase catalytic" evidence="8">
    <location>
        <begin position="86"/>
        <end position="195"/>
    </location>
</feature>
<dbReference type="CDD" id="cd16913">
    <property type="entry name" value="YkuD_like"/>
    <property type="match status" value="1"/>
</dbReference>
<keyword evidence="4 7" id="KW-0133">Cell shape</keyword>
<organism evidence="9 10">
    <name type="scientific">Novilysobacter avium</name>
    <dbReference type="NCBI Taxonomy" id="2781023"/>
    <lineage>
        <taxon>Bacteria</taxon>
        <taxon>Pseudomonadati</taxon>
        <taxon>Pseudomonadota</taxon>
        <taxon>Gammaproteobacteria</taxon>
        <taxon>Lysobacterales</taxon>
        <taxon>Lysobacteraceae</taxon>
        <taxon>Novilysobacter</taxon>
    </lineage>
</organism>
<dbReference type="Proteomes" id="UP000593932">
    <property type="component" value="Chromosome"/>
</dbReference>
<evidence type="ECO:0000256" key="7">
    <source>
        <dbReference type="PROSITE-ProRule" id="PRU01373"/>
    </source>
</evidence>
<dbReference type="PIRSF" id="PIRSF029342">
    <property type="entry name" value="UCP029342_ErfK/YbiS/YcfS/YnhG"/>
    <property type="match status" value="1"/>
</dbReference>
<keyword evidence="5 7" id="KW-0573">Peptidoglycan synthesis</keyword>
<reference evidence="9 10" key="1">
    <citation type="submission" date="2020-10" db="EMBL/GenBank/DDBJ databases">
        <title>complete genome sequencing of Lysobacter sp. H23M41.</title>
        <authorList>
            <person name="Bae J.-W."/>
            <person name="Lee S.-Y."/>
        </authorList>
    </citation>
    <scope>NUCLEOTIDE SEQUENCE [LARGE SCALE GENOMIC DNA]</scope>
    <source>
        <strain evidence="9 10">H23M41</strain>
    </source>
</reference>
<dbReference type="SUPFAM" id="SSF141523">
    <property type="entry name" value="L,D-transpeptidase catalytic domain-like"/>
    <property type="match status" value="1"/>
</dbReference>
<comment type="similarity">
    <text evidence="2">Belongs to the YkuD family.</text>
</comment>
<comment type="pathway">
    <text evidence="1 7">Cell wall biogenesis; peptidoglycan biosynthesis.</text>
</comment>
<accession>A0A7S6ZUW1</accession>
<sequence>MKPVIPRGPAPISGRGLRQTGWGRVPLQAAALALGLAIAGGAMAQEAVSAGAEVDAEVVPALPTSTVRLEAGEYLWMPEMAPSGPVVLVISLPEQLLHVYRNGVRIGVSTVSTGKAGHETPTGVFSILQKRKEHYSNLYNNAPMPYMQRLTWDGIALHAGSLPGYPASHGCVRLPFDFSQKLYGVTANGMTVVVANESSHSPAVSSPGWFAPVDAGTGEVRGQRIEFGDIGPGEYSWNPERAPDGALTLVLSVADQQLVAMRNGVEIGRASVTTRDTQIPGTHVYVMLDGEEPTASTVVADRSALRWLEVASIGGDETPDAPGVATRLGDGGLQVPPAFAANIYNALEPGATVVVTGESIRGTTPADLTVIRADEDPTAPPPKGK</sequence>
<evidence type="ECO:0000256" key="1">
    <source>
        <dbReference type="ARBA" id="ARBA00004752"/>
    </source>
</evidence>
<dbReference type="NCBIfam" id="NF004785">
    <property type="entry name" value="PRK06132.1-2"/>
    <property type="match status" value="1"/>
</dbReference>
<name>A0A7S6ZUW1_9GAMM</name>
<evidence type="ECO:0000256" key="5">
    <source>
        <dbReference type="ARBA" id="ARBA00022984"/>
    </source>
</evidence>
<evidence type="ECO:0000313" key="9">
    <source>
        <dbReference type="EMBL" id="QOW22114.1"/>
    </source>
</evidence>
<feature type="active site" description="Proton donor/acceptor" evidence="7">
    <location>
        <position position="158"/>
    </location>
</feature>
<keyword evidence="3" id="KW-0808">Transferase</keyword>
<dbReference type="InterPro" id="IPR016915">
    <property type="entry name" value="UCP029342"/>
</dbReference>
<dbReference type="InterPro" id="IPR005490">
    <property type="entry name" value="LD_TPept_cat_dom"/>
</dbReference>
<evidence type="ECO:0000256" key="3">
    <source>
        <dbReference type="ARBA" id="ARBA00022679"/>
    </source>
</evidence>
<dbReference type="InterPro" id="IPR050979">
    <property type="entry name" value="LD-transpeptidase"/>
</dbReference>
<evidence type="ECO:0000256" key="6">
    <source>
        <dbReference type="ARBA" id="ARBA00023316"/>
    </source>
</evidence>
<protein>
    <submittedName>
        <fullName evidence="9">L,D-transpeptidase</fullName>
    </submittedName>
</protein>
<feature type="active site" description="Nucleophile" evidence="7">
    <location>
        <position position="171"/>
    </location>
</feature>
<dbReference type="PROSITE" id="PS52029">
    <property type="entry name" value="LD_TPASE"/>
    <property type="match status" value="1"/>
</dbReference>
<evidence type="ECO:0000313" key="10">
    <source>
        <dbReference type="Proteomes" id="UP000593932"/>
    </source>
</evidence>
<proteinExistence type="inferred from homology"/>
<gene>
    <name evidence="9" type="ORF">INQ42_00295</name>
</gene>
<evidence type="ECO:0000259" key="8">
    <source>
        <dbReference type="PROSITE" id="PS52029"/>
    </source>
</evidence>
<dbReference type="PANTHER" id="PTHR30582:SF2">
    <property type="entry name" value="L,D-TRANSPEPTIDASE YCIB-RELATED"/>
    <property type="match status" value="1"/>
</dbReference>
<keyword evidence="10" id="KW-1185">Reference proteome</keyword>
<dbReference type="Pfam" id="PF03734">
    <property type="entry name" value="YkuD"/>
    <property type="match status" value="1"/>
</dbReference>
<keyword evidence="6 7" id="KW-0961">Cell wall biogenesis/degradation</keyword>
<dbReference type="EMBL" id="CP063657">
    <property type="protein sequence ID" value="QOW22114.1"/>
    <property type="molecule type" value="Genomic_DNA"/>
</dbReference>
<evidence type="ECO:0000256" key="2">
    <source>
        <dbReference type="ARBA" id="ARBA00005992"/>
    </source>
</evidence>
<dbReference type="PANTHER" id="PTHR30582">
    <property type="entry name" value="L,D-TRANSPEPTIDASE"/>
    <property type="match status" value="1"/>
</dbReference>